<dbReference type="InterPro" id="IPR036259">
    <property type="entry name" value="MFS_trans_sf"/>
</dbReference>
<keyword evidence="7" id="KW-1015">Disulfide bond</keyword>
<dbReference type="GO" id="GO:0015347">
    <property type="term" value="F:sodium-independent organic anion transmembrane transporter activity"/>
    <property type="evidence" value="ECO:0007669"/>
    <property type="project" value="TreeGrafter"/>
</dbReference>
<evidence type="ECO:0000256" key="7">
    <source>
        <dbReference type="ARBA" id="ARBA00023157"/>
    </source>
</evidence>
<accession>A0A835CYY0</accession>
<comment type="caution">
    <text evidence="10">The sequence shown here is derived from an EMBL/GenBank/DDBJ whole genome shotgun (WGS) entry which is preliminary data.</text>
</comment>
<dbReference type="CDD" id="cd17336">
    <property type="entry name" value="MFS_SLCO_OATP"/>
    <property type="match status" value="1"/>
</dbReference>
<comment type="similarity">
    <text evidence="2 8">Belongs to the organo anion transporter (TC 2.A.60) family.</text>
</comment>
<keyword evidence="3" id="KW-1003">Cell membrane</keyword>
<dbReference type="PANTHER" id="PTHR11388">
    <property type="entry name" value="ORGANIC ANION TRANSPORTER"/>
    <property type="match status" value="1"/>
</dbReference>
<dbReference type="Pfam" id="PF07648">
    <property type="entry name" value="Kazal_2"/>
    <property type="match status" value="1"/>
</dbReference>
<dbReference type="NCBIfam" id="TIGR00805">
    <property type="entry name" value="oat"/>
    <property type="match status" value="1"/>
</dbReference>
<evidence type="ECO:0000256" key="8">
    <source>
        <dbReference type="RuleBase" id="RU362056"/>
    </source>
</evidence>
<proteinExistence type="inferred from homology"/>
<reference evidence="10 11" key="1">
    <citation type="submission" date="2020-08" db="EMBL/GenBank/DDBJ databases">
        <title>Aphidius gifuensis genome sequencing and assembly.</title>
        <authorList>
            <person name="Du Z."/>
        </authorList>
    </citation>
    <scope>NUCLEOTIDE SEQUENCE [LARGE SCALE GENOMIC DNA]</scope>
    <source>
        <strain evidence="10">YNYX2018</strain>
        <tissue evidence="10">Adults</tissue>
    </source>
</reference>
<organism evidence="10 11">
    <name type="scientific">Aphidius gifuensis</name>
    <name type="common">Parasitoid wasp</name>
    <dbReference type="NCBI Taxonomy" id="684658"/>
    <lineage>
        <taxon>Eukaryota</taxon>
        <taxon>Metazoa</taxon>
        <taxon>Ecdysozoa</taxon>
        <taxon>Arthropoda</taxon>
        <taxon>Hexapoda</taxon>
        <taxon>Insecta</taxon>
        <taxon>Pterygota</taxon>
        <taxon>Neoptera</taxon>
        <taxon>Endopterygota</taxon>
        <taxon>Hymenoptera</taxon>
        <taxon>Apocrita</taxon>
        <taxon>Ichneumonoidea</taxon>
        <taxon>Braconidae</taxon>
        <taxon>Aphidiinae</taxon>
        <taxon>Aphidius</taxon>
    </lineage>
</organism>
<dbReference type="PANTHER" id="PTHR11388:SF76">
    <property type="entry name" value="SOLUTE CARRIER ORGANIC ANION TRANSPORTER FAMILY MEMBER"/>
    <property type="match status" value="1"/>
</dbReference>
<feature type="transmembrane region" description="Helical" evidence="8">
    <location>
        <begin position="372"/>
        <end position="390"/>
    </location>
</feature>
<dbReference type="PROSITE" id="PS51465">
    <property type="entry name" value="KAZAL_2"/>
    <property type="match status" value="1"/>
</dbReference>
<evidence type="ECO:0000256" key="3">
    <source>
        <dbReference type="ARBA" id="ARBA00022475"/>
    </source>
</evidence>
<evidence type="ECO:0000256" key="5">
    <source>
        <dbReference type="ARBA" id="ARBA00022989"/>
    </source>
</evidence>
<name>A0A835CYY0_APHGI</name>
<dbReference type="GO" id="GO:0043252">
    <property type="term" value="P:sodium-independent organic anion transport"/>
    <property type="evidence" value="ECO:0007669"/>
    <property type="project" value="TreeGrafter"/>
</dbReference>
<dbReference type="InterPro" id="IPR002350">
    <property type="entry name" value="Kazal_dom"/>
</dbReference>
<feature type="transmembrane region" description="Helical" evidence="8">
    <location>
        <begin position="148"/>
        <end position="167"/>
    </location>
</feature>
<keyword evidence="8" id="KW-0813">Transport</keyword>
<sequence length="702" mass="78518">MDNNNSVCSPENNNTFKNNNNMKFNLATSTTREIINSPSLLNHNIDDIIKKLPITSDIKFGLWIIHGKKLQKFAKIQWYVVVYGFLSLVFSASLAYYTGTITTIEKRFQIPSIIISFIGVSNNISQLLVSCVLSYYCTNGNRPRWMAIGIYIHLFGCLLALLPHLLYGPGDEAVELSKEYSDLSSNTKNIKYQVMQKFICLDNNTTKCHELNDNTTSKIIFFIAKFLSGIGGSLLFTLGVSYIDDNVSKIDAPKYASITYFIRLLGPGIGYCLSSFTLKFFIIPAYNVPTEDPRFVGAWWMGWIILSILLLISASIMLLFPKELPLTVARRILSKQKYNNTTLNNNNTTTNKSTSFNDMLKTFKRLLKNKTLMFNNAATICYLFGFSSYAMFMPKYIEVQYKQTASTSALITGIIYLTFCSSGLLTAGFIISKYEKIIKARHLTTWNIIVSSTSTICMLMYIVVGCTDNDKQIINMHNNNNNNDMLNCNKLCNCDYVSYNPICSEEGRTYVSACHAGCQNVTINDNGSIKYSECSCVLSKNINNKIGSKGTAEPGSCQVDCFLKLCLFICILSIVSFMATSGMATNFLISIRSIDEIDKTAALGLGLTITTLFAMIPSPLVFGYIIQINCIFSGKTCTGSSNNCWLYDTEKLRYMFNLTAAGAVAIGLCFDITTWHLVKHVKIFGDESSTCDSEKTIEEEER</sequence>
<evidence type="ECO:0000259" key="9">
    <source>
        <dbReference type="PROSITE" id="PS51465"/>
    </source>
</evidence>
<dbReference type="Proteomes" id="UP000639338">
    <property type="component" value="Unassembled WGS sequence"/>
</dbReference>
<keyword evidence="5 8" id="KW-1133">Transmembrane helix</keyword>
<feature type="transmembrane region" description="Helical" evidence="8">
    <location>
        <begin position="601"/>
        <end position="626"/>
    </location>
</feature>
<dbReference type="GO" id="GO:0016323">
    <property type="term" value="C:basolateral plasma membrane"/>
    <property type="evidence" value="ECO:0007669"/>
    <property type="project" value="TreeGrafter"/>
</dbReference>
<evidence type="ECO:0000313" key="11">
    <source>
        <dbReference type="Proteomes" id="UP000639338"/>
    </source>
</evidence>
<keyword evidence="6 8" id="KW-0472">Membrane</keyword>
<feature type="transmembrane region" description="Helical" evidence="8">
    <location>
        <begin position="443"/>
        <end position="464"/>
    </location>
</feature>
<gene>
    <name evidence="10" type="ORF">HCN44_009473</name>
</gene>
<evidence type="ECO:0000256" key="4">
    <source>
        <dbReference type="ARBA" id="ARBA00022692"/>
    </source>
</evidence>
<feature type="domain" description="Kazal-like" evidence="9">
    <location>
        <begin position="482"/>
        <end position="538"/>
    </location>
</feature>
<dbReference type="Pfam" id="PF03137">
    <property type="entry name" value="OATP"/>
    <property type="match status" value="1"/>
</dbReference>
<keyword evidence="11" id="KW-1185">Reference proteome</keyword>
<keyword evidence="4 8" id="KW-0812">Transmembrane</keyword>
<feature type="transmembrane region" description="Helical" evidence="8">
    <location>
        <begin position="562"/>
        <end position="589"/>
    </location>
</feature>
<dbReference type="OrthoDB" id="5062115at2759"/>
<comment type="subcellular location">
    <subcellularLocation>
        <location evidence="1 8">Cell membrane</location>
        <topology evidence="1 8">Multi-pass membrane protein</topology>
    </subcellularLocation>
</comment>
<dbReference type="Gene3D" id="1.20.1250.20">
    <property type="entry name" value="MFS general substrate transporter like domains"/>
    <property type="match status" value="1"/>
</dbReference>
<dbReference type="InterPro" id="IPR036058">
    <property type="entry name" value="Kazal_dom_sf"/>
</dbReference>
<evidence type="ECO:0000256" key="6">
    <source>
        <dbReference type="ARBA" id="ARBA00023136"/>
    </source>
</evidence>
<dbReference type="AlphaFoldDB" id="A0A835CYY0"/>
<dbReference type="InterPro" id="IPR004156">
    <property type="entry name" value="OATP"/>
</dbReference>
<feature type="transmembrane region" description="Helical" evidence="8">
    <location>
        <begin position="298"/>
        <end position="320"/>
    </location>
</feature>
<keyword evidence="8" id="KW-0406">Ion transport</keyword>
<dbReference type="EMBL" id="JACMRX010000001">
    <property type="protein sequence ID" value="KAF7998075.1"/>
    <property type="molecule type" value="Genomic_DNA"/>
</dbReference>
<feature type="transmembrane region" description="Helical" evidence="8">
    <location>
        <begin position="264"/>
        <end position="286"/>
    </location>
</feature>
<evidence type="ECO:0000256" key="1">
    <source>
        <dbReference type="ARBA" id="ARBA00004651"/>
    </source>
</evidence>
<dbReference type="SUPFAM" id="SSF100895">
    <property type="entry name" value="Kazal-type serine protease inhibitors"/>
    <property type="match status" value="1"/>
</dbReference>
<feature type="transmembrane region" description="Helical" evidence="8">
    <location>
        <begin position="110"/>
        <end position="136"/>
    </location>
</feature>
<feature type="transmembrane region" description="Helical" evidence="8">
    <location>
        <begin position="410"/>
        <end position="431"/>
    </location>
</feature>
<feature type="transmembrane region" description="Helical" evidence="8">
    <location>
        <begin position="78"/>
        <end position="98"/>
    </location>
</feature>
<evidence type="ECO:0000313" key="10">
    <source>
        <dbReference type="EMBL" id="KAF7998075.1"/>
    </source>
</evidence>
<feature type="transmembrane region" description="Helical" evidence="8">
    <location>
        <begin position="219"/>
        <end position="243"/>
    </location>
</feature>
<dbReference type="GO" id="GO:0006811">
    <property type="term" value="P:monoatomic ion transport"/>
    <property type="evidence" value="ECO:0007669"/>
    <property type="project" value="UniProtKB-KW"/>
</dbReference>
<feature type="transmembrane region" description="Helical" evidence="8">
    <location>
        <begin position="655"/>
        <end position="678"/>
    </location>
</feature>
<protein>
    <recommendedName>
        <fullName evidence="8">Solute carrier organic anion transporter family member</fullName>
    </recommendedName>
</protein>
<evidence type="ECO:0000256" key="2">
    <source>
        <dbReference type="ARBA" id="ARBA00009657"/>
    </source>
</evidence>
<dbReference type="SUPFAM" id="SSF103473">
    <property type="entry name" value="MFS general substrate transporter"/>
    <property type="match status" value="1"/>
</dbReference>